<dbReference type="EMBL" id="BDIP01004976">
    <property type="protein sequence ID" value="GIQ89373.1"/>
    <property type="molecule type" value="Genomic_DNA"/>
</dbReference>
<protein>
    <submittedName>
        <fullName evidence="2">Uncharacterized protein</fullName>
    </submittedName>
</protein>
<keyword evidence="1" id="KW-0175">Coiled coil</keyword>
<comment type="caution">
    <text evidence="2">The sequence shown here is derived from an EMBL/GenBank/DDBJ whole genome shotgun (WGS) entry which is preliminary data.</text>
</comment>
<dbReference type="AlphaFoldDB" id="A0A9K3D5A8"/>
<feature type="coiled-coil region" evidence="1">
    <location>
        <begin position="59"/>
        <end position="123"/>
    </location>
</feature>
<proteinExistence type="predicted"/>
<evidence type="ECO:0000313" key="2">
    <source>
        <dbReference type="EMBL" id="GIQ89373.1"/>
    </source>
</evidence>
<reference evidence="2 3" key="1">
    <citation type="journal article" date="2018" name="PLoS ONE">
        <title>The draft genome of Kipferlia bialata reveals reductive genome evolution in fornicate parasites.</title>
        <authorList>
            <person name="Tanifuji G."/>
            <person name="Takabayashi S."/>
            <person name="Kume K."/>
            <person name="Takagi M."/>
            <person name="Nakayama T."/>
            <person name="Kamikawa R."/>
            <person name="Inagaki Y."/>
            <person name="Hashimoto T."/>
        </authorList>
    </citation>
    <scope>NUCLEOTIDE SEQUENCE [LARGE SCALE GENOMIC DNA]</scope>
    <source>
        <strain evidence="2">NY0173</strain>
    </source>
</reference>
<organism evidence="2 3">
    <name type="scientific">Kipferlia bialata</name>
    <dbReference type="NCBI Taxonomy" id="797122"/>
    <lineage>
        <taxon>Eukaryota</taxon>
        <taxon>Metamonada</taxon>
        <taxon>Carpediemonas-like organisms</taxon>
        <taxon>Kipferlia</taxon>
    </lineage>
</organism>
<evidence type="ECO:0000313" key="3">
    <source>
        <dbReference type="Proteomes" id="UP000265618"/>
    </source>
</evidence>
<sequence length="405" mass="43608">GDAYIAGVVSASYDRAVAHADEAARQTSAAVADSIAQVHREVEAAGKEAMAEVAASTVAARVQREQEAEAREKERAEREAVLDTLTVRMDAQDSTMASLSVAIHEVEEEAREERAAFEATTSETLTTLTDTIATTQRQSAEGRAGMRRNLEDRLSTLDATTASHSKTLDLHSDKHNTLGVYIGSTRVALEALVEGVRTDLGQAIDSVHGEVDSLSTLCEKEREAERQRVDTSIAAQGARIDCACEARQALTDAMEAQAKASAAELVLVRDALTIDISTLETESAQARHKMEAETSAAISVVREAIATEEVERRSCLSAESLRVDAATDAIREQTQTQATEAQAALEEYKGVVSQLMADRDAQAQVESQSVSERHSSLATLVDTGLEALSHRVSTLRTETEAERER</sequence>
<accession>A0A9K3D5A8</accession>
<keyword evidence="3" id="KW-1185">Reference proteome</keyword>
<dbReference type="Proteomes" id="UP000265618">
    <property type="component" value="Unassembled WGS sequence"/>
</dbReference>
<gene>
    <name evidence="2" type="ORF">KIPB_011819</name>
</gene>
<evidence type="ECO:0000256" key="1">
    <source>
        <dbReference type="SAM" id="Coils"/>
    </source>
</evidence>
<feature type="non-terminal residue" evidence="2">
    <location>
        <position position="1"/>
    </location>
</feature>
<name>A0A9K3D5A8_9EUKA</name>